<dbReference type="EMBL" id="WNVM01000987">
    <property type="protein sequence ID" value="MDZ5010954.1"/>
    <property type="molecule type" value="Genomic_DNA"/>
</dbReference>
<dbReference type="PANTHER" id="PTHR48085">
    <property type="entry name" value="CADMIUM/ZINC-TRANSPORTING ATPASE HMA2-RELATED"/>
    <property type="match status" value="1"/>
</dbReference>
<proteinExistence type="inferred from homology"/>
<evidence type="ECO:0000313" key="14">
    <source>
        <dbReference type="Proteomes" id="UP001292368"/>
    </source>
</evidence>
<evidence type="ECO:0000256" key="2">
    <source>
        <dbReference type="ARBA" id="ARBA00006024"/>
    </source>
</evidence>
<protein>
    <submittedName>
        <fullName evidence="13">HAD family hydrolase</fullName>
    </submittedName>
</protein>
<evidence type="ECO:0000313" key="13">
    <source>
        <dbReference type="EMBL" id="MDZ5010954.1"/>
    </source>
</evidence>
<dbReference type="GO" id="GO:0046872">
    <property type="term" value="F:metal ion binding"/>
    <property type="evidence" value="ECO:0007669"/>
    <property type="project" value="UniProtKB-KW"/>
</dbReference>
<dbReference type="Gene3D" id="3.40.1110.10">
    <property type="entry name" value="Calcium-transporting ATPase, cytoplasmic domain N"/>
    <property type="match status" value="1"/>
</dbReference>
<keyword evidence="13" id="KW-0378">Hydrolase</keyword>
<evidence type="ECO:0000256" key="8">
    <source>
        <dbReference type="ARBA" id="ARBA00022840"/>
    </source>
</evidence>
<dbReference type="GO" id="GO:0005886">
    <property type="term" value="C:plasma membrane"/>
    <property type="evidence" value="ECO:0007669"/>
    <property type="project" value="UniProtKB-SubCell"/>
</dbReference>
<dbReference type="InterPro" id="IPR051014">
    <property type="entry name" value="Cation_Transport_ATPase_IB"/>
</dbReference>
<evidence type="ECO:0000256" key="1">
    <source>
        <dbReference type="ARBA" id="ARBA00004651"/>
    </source>
</evidence>
<keyword evidence="9" id="KW-0460">Magnesium</keyword>
<feature type="non-terminal residue" evidence="13">
    <location>
        <position position="1"/>
    </location>
</feature>
<feature type="non-terminal residue" evidence="13">
    <location>
        <position position="120"/>
    </location>
</feature>
<evidence type="ECO:0000256" key="4">
    <source>
        <dbReference type="ARBA" id="ARBA00022553"/>
    </source>
</evidence>
<keyword evidence="7" id="KW-0547">Nucleotide-binding</keyword>
<dbReference type="InterPro" id="IPR023299">
    <property type="entry name" value="ATPase_P-typ_cyto_dom_N"/>
</dbReference>
<dbReference type="GO" id="GO:0015086">
    <property type="term" value="F:cadmium ion transmembrane transporter activity"/>
    <property type="evidence" value="ECO:0007669"/>
    <property type="project" value="TreeGrafter"/>
</dbReference>
<dbReference type="Proteomes" id="UP001292368">
    <property type="component" value="Unassembled WGS sequence"/>
</dbReference>
<dbReference type="RefSeq" id="WP_322382671.1">
    <property type="nucleotide sequence ID" value="NZ_WNVM01000987.1"/>
</dbReference>
<gene>
    <name evidence="13" type="ORF">GNF77_19070</name>
</gene>
<dbReference type="Pfam" id="PF00702">
    <property type="entry name" value="Hydrolase"/>
    <property type="match status" value="1"/>
</dbReference>
<dbReference type="GO" id="GO:0005524">
    <property type="term" value="F:ATP binding"/>
    <property type="evidence" value="ECO:0007669"/>
    <property type="project" value="UniProtKB-KW"/>
</dbReference>
<keyword evidence="3" id="KW-1003">Cell membrane</keyword>
<keyword evidence="8" id="KW-0067">ATP-binding</keyword>
<dbReference type="InterPro" id="IPR023214">
    <property type="entry name" value="HAD_sf"/>
</dbReference>
<accession>A0AAW9IMW3</accession>
<evidence type="ECO:0000256" key="9">
    <source>
        <dbReference type="ARBA" id="ARBA00022842"/>
    </source>
</evidence>
<sequence>VFDKTGTLTKGVFKVTEINNNNNNISKEELIEVAAIAESLSNHPIAQSIIKEYGKDIKNEELSDYEEISGHGIKALINGAEVLVGNYKLMEKFNISYNDIASIGTIVHIAINNEYKGNIV</sequence>
<dbReference type="InterPro" id="IPR018303">
    <property type="entry name" value="ATPase_P-typ_P_site"/>
</dbReference>
<dbReference type="SUPFAM" id="SSF81660">
    <property type="entry name" value="Metal cation-transporting ATPase, ATP-binding domain N"/>
    <property type="match status" value="1"/>
</dbReference>
<evidence type="ECO:0000256" key="7">
    <source>
        <dbReference type="ARBA" id="ARBA00022741"/>
    </source>
</evidence>
<comment type="caution">
    <text evidence="13">The sequence shown here is derived from an EMBL/GenBank/DDBJ whole genome shotgun (WGS) entry which is preliminary data.</text>
</comment>
<comment type="similarity">
    <text evidence="2">Belongs to the cation transport ATPase (P-type) (TC 3.A.3) family. Type IB subfamily.</text>
</comment>
<keyword evidence="11" id="KW-1133">Transmembrane helix</keyword>
<keyword evidence="6" id="KW-0479">Metal-binding</keyword>
<dbReference type="GO" id="GO:0016787">
    <property type="term" value="F:hydrolase activity"/>
    <property type="evidence" value="ECO:0007669"/>
    <property type="project" value="UniProtKB-KW"/>
</dbReference>
<name>A0AAW9IMW3_CLOPF</name>
<keyword evidence="10" id="KW-1278">Translocase</keyword>
<reference evidence="13" key="1">
    <citation type="submission" date="2019-11" db="EMBL/GenBank/DDBJ databases">
        <title>Characterization of Clostridium perfringens isolates from swine manure treated agricultural soils.</title>
        <authorList>
            <person name="Wushke S.T."/>
        </authorList>
    </citation>
    <scope>NUCLEOTIDE SEQUENCE</scope>
    <source>
        <strain evidence="13">V2</strain>
    </source>
</reference>
<evidence type="ECO:0000256" key="11">
    <source>
        <dbReference type="ARBA" id="ARBA00022989"/>
    </source>
</evidence>
<dbReference type="AlphaFoldDB" id="A0AAW9IMW3"/>
<dbReference type="PROSITE" id="PS00154">
    <property type="entry name" value="ATPASE_E1_E2"/>
    <property type="match status" value="1"/>
</dbReference>
<dbReference type="FunFam" id="3.40.1110.10:FF:000066">
    <property type="entry name" value="Cadmium-translocating P-type ATPase"/>
    <property type="match status" value="1"/>
</dbReference>
<keyword evidence="5" id="KW-0812">Transmembrane</keyword>
<dbReference type="PANTHER" id="PTHR48085:SF5">
    <property type="entry name" value="CADMIUM_ZINC-TRANSPORTING ATPASE HMA4-RELATED"/>
    <property type="match status" value="1"/>
</dbReference>
<evidence type="ECO:0000256" key="5">
    <source>
        <dbReference type="ARBA" id="ARBA00022692"/>
    </source>
</evidence>
<evidence type="ECO:0000256" key="12">
    <source>
        <dbReference type="ARBA" id="ARBA00023136"/>
    </source>
</evidence>
<keyword evidence="12" id="KW-0472">Membrane</keyword>
<evidence type="ECO:0000256" key="10">
    <source>
        <dbReference type="ARBA" id="ARBA00022967"/>
    </source>
</evidence>
<organism evidence="13 14">
    <name type="scientific">Clostridium perfringens</name>
    <dbReference type="NCBI Taxonomy" id="1502"/>
    <lineage>
        <taxon>Bacteria</taxon>
        <taxon>Bacillati</taxon>
        <taxon>Bacillota</taxon>
        <taxon>Clostridia</taxon>
        <taxon>Eubacteriales</taxon>
        <taxon>Clostridiaceae</taxon>
        <taxon>Clostridium</taxon>
    </lineage>
</organism>
<comment type="subcellular location">
    <subcellularLocation>
        <location evidence="1">Cell membrane</location>
        <topology evidence="1">Multi-pass membrane protein</topology>
    </subcellularLocation>
</comment>
<dbReference type="Gene3D" id="3.40.50.1000">
    <property type="entry name" value="HAD superfamily/HAD-like"/>
    <property type="match status" value="1"/>
</dbReference>
<evidence type="ECO:0000256" key="3">
    <source>
        <dbReference type="ARBA" id="ARBA00022475"/>
    </source>
</evidence>
<evidence type="ECO:0000256" key="6">
    <source>
        <dbReference type="ARBA" id="ARBA00022723"/>
    </source>
</evidence>
<keyword evidence="4" id="KW-0597">Phosphoprotein</keyword>